<dbReference type="Proteomes" id="UP001597045">
    <property type="component" value="Unassembled WGS sequence"/>
</dbReference>
<dbReference type="Pfam" id="PF01048">
    <property type="entry name" value="PNP_UDP_1"/>
    <property type="match status" value="1"/>
</dbReference>
<protein>
    <recommendedName>
        <fullName evidence="1">Nucleoside phosphorylase domain-containing protein</fullName>
    </recommendedName>
</protein>
<sequence>MTATAVVITALQVEFDAVTDRLTAPEWRKHPQGSMYLVGRFAGWTVAVAEIGRGNEEAGYSTERALEFFQPSVALFVGVAGGVKDVDRGDVVLANEVFGYEYGKETDQAFLPRGQVGVGSYELSQLARRIRHEWRGEDFRVLVEPIAAGAKV</sequence>
<gene>
    <name evidence="2" type="ORF">ACFQ1S_28230</name>
</gene>
<dbReference type="Gene3D" id="3.40.50.1580">
    <property type="entry name" value="Nucleoside phosphorylase domain"/>
    <property type="match status" value="1"/>
</dbReference>
<organism evidence="2 3">
    <name type="scientific">Kibdelosporangium lantanae</name>
    <dbReference type="NCBI Taxonomy" id="1497396"/>
    <lineage>
        <taxon>Bacteria</taxon>
        <taxon>Bacillati</taxon>
        <taxon>Actinomycetota</taxon>
        <taxon>Actinomycetes</taxon>
        <taxon>Pseudonocardiales</taxon>
        <taxon>Pseudonocardiaceae</taxon>
        <taxon>Kibdelosporangium</taxon>
    </lineage>
</organism>
<feature type="non-terminal residue" evidence="2">
    <location>
        <position position="152"/>
    </location>
</feature>
<dbReference type="InterPro" id="IPR000845">
    <property type="entry name" value="Nucleoside_phosphorylase_d"/>
</dbReference>
<feature type="domain" description="Nucleoside phosphorylase" evidence="1">
    <location>
        <begin position="5"/>
        <end position="129"/>
    </location>
</feature>
<evidence type="ECO:0000313" key="3">
    <source>
        <dbReference type="Proteomes" id="UP001597045"/>
    </source>
</evidence>
<dbReference type="PANTHER" id="PTHR46832">
    <property type="entry name" value="5'-METHYLTHIOADENOSINE/S-ADENOSYLHOMOCYSTEINE NUCLEOSIDASE"/>
    <property type="match status" value="1"/>
</dbReference>
<name>A0ABW3MGH9_9PSEU</name>
<comment type="caution">
    <text evidence="2">The sequence shown here is derived from an EMBL/GenBank/DDBJ whole genome shotgun (WGS) entry which is preliminary data.</text>
</comment>
<dbReference type="SUPFAM" id="SSF53167">
    <property type="entry name" value="Purine and uridine phosphorylases"/>
    <property type="match status" value="1"/>
</dbReference>
<evidence type="ECO:0000313" key="2">
    <source>
        <dbReference type="EMBL" id="MFD1049147.1"/>
    </source>
</evidence>
<keyword evidence="3" id="KW-1185">Reference proteome</keyword>
<reference evidence="3" key="1">
    <citation type="journal article" date="2019" name="Int. J. Syst. Evol. Microbiol.">
        <title>The Global Catalogue of Microorganisms (GCM) 10K type strain sequencing project: providing services to taxonomists for standard genome sequencing and annotation.</title>
        <authorList>
            <consortium name="The Broad Institute Genomics Platform"/>
            <consortium name="The Broad Institute Genome Sequencing Center for Infectious Disease"/>
            <person name="Wu L."/>
            <person name="Ma J."/>
        </authorList>
    </citation>
    <scope>NUCLEOTIDE SEQUENCE [LARGE SCALE GENOMIC DNA]</scope>
    <source>
        <strain evidence="3">JCM 31486</strain>
    </source>
</reference>
<dbReference type="PANTHER" id="PTHR46832:SF1">
    <property type="entry name" value="5'-METHYLTHIOADENOSINE_S-ADENOSYLHOMOCYSTEINE NUCLEOSIDASE"/>
    <property type="match status" value="1"/>
</dbReference>
<evidence type="ECO:0000259" key="1">
    <source>
        <dbReference type="Pfam" id="PF01048"/>
    </source>
</evidence>
<dbReference type="InterPro" id="IPR035994">
    <property type="entry name" value="Nucleoside_phosphorylase_sf"/>
</dbReference>
<proteinExistence type="predicted"/>
<dbReference type="EMBL" id="JBHTIS010002006">
    <property type="protein sequence ID" value="MFD1049147.1"/>
    <property type="molecule type" value="Genomic_DNA"/>
</dbReference>
<accession>A0ABW3MGH9</accession>